<feature type="domain" description="NACHT" evidence="4">
    <location>
        <begin position="62"/>
        <end position="221"/>
    </location>
</feature>
<sequence length="1117" mass="125144">MRVQAAPDVDYDLHRLKTQRLEDYRRTVYIPPQAKPKAQSSDDTLFPLMEKALAFLDSHGQVLLLLGDSGAGKTMFNLELEHNLWKGYEPNGPIPLFINLAFIDEPAQDLIAKQLQYHNFSEEQIQELKLQRQFIIICDGYDESQLEVNLYFTNAFNQPGQWKVKMVVSCRSQYLSADYRSWFHPQPANHYDRATLDLMLEAVIAPFSRLQIEQYVEHYCKDLSTNTLIQDQLAWTKEEYMERLTKIPKLMELVSNPFLLTLSLQALPEVIGSRKELSAIQITRVQLYDGFVKQWLEVNKRRLEESHLSDNERMEFYLILDDGFFYHGIQFQKDLAAAIFKEQEGQPVVNYTHLRDKDTWKSSFFGSEDHTKLLRESSTLTRSGTFYQFIHRSLLEYFYSRTVYDPLDYDSDEDRSPTSDPKAALSQRSFIEEPSVLQFLAERVEMDPSFKTQLIGAIEDSKTDVQASQAAANAISILVKAGVRFNGRDLRCIKIPGADICGGEFDSVNLEGADLSYVNTSKTWLRQANLINAQMTGIQFGELPYLGFKSFVACLAFSSDGEHLAISTDDFEVYIYETRSWSRITVYTGGHGIAISPMTNELARSYEDYSALLCDILTGEVRLRLTGHEEDVTWISYSPDGSHIATASMDTTIRLWSAFSGDTLHVLSNHSGPIVGVSFSPAGTELVSHSKDETIRTWDALRGEPLVILDCRDDDAHAVTYSPDGRRIASGGRSGCIRLWDAHTGELLKGMSGHDGNVYGLDYSPDGHRVVSCGVDGIIRLWDSQDGGLLSSLSGHLFPASSLAYSPTGDCIASGAMDGYVRLWRVGGGASDAFSGDFMYSSDKTVRLWCAQTGACLQIFEGHTGSVFSVAFSPCGQQIASASTDKTIRIWGIQTGEIRTVMEGHSGRIFDVTYSPNRHQLASCSDDQTVRLWNTDTGKQLAIMELDEEADQVMYSPDGLELITFSMSDGVLRCWDPHCGERVAGHETVDSNIVCCCLSPDGKLVAKAGRDGILRLWKRSSGVFVEGFRVMIGLALDIQWSKGSEHMYLVTTGMGWVRVWQLIEKQDEYFVQLVWGEGKKELSLLDADLTGVVGLSPVDLRLLEQRGAIIDSRGEAI</sequence>
<dbReference type="InterPro" id="IPR007111">
    <property type="entry name" value="NACHT_NTPase"/>
</dbReference>
<feature type="repeat" description="WD" evidence="3">
    <location>
        <begin position="902"/>
        <end position="943"/>
    </location>
</feature>
<keyword evidence="6" id="KW-1185">Reference proteome</keyword>
<dbReference type="InterPro" id="IPR027417">
    <property type="entry name" value="P-loop_NTPase"/>
</dbReference>
<feature type="repeat" description="WD" evidence="3">
    <location>
        <begin position="793"/>
        <end position="826"/>
    </location>
</feature>
<evidence type="ECO:0000256" key="3">
    <source>
        <dbReference type="PROSITE-ProRule" id="PRU00221"/>
    </source>
</evidence>
<dbReference type="SUPFAM" id="SSF141571">
    <property type="entry name" value="Pentapeptide repeat-like"/>
    <property type="match status" value="1"/>
</dbReference>
<dbReference type="PROSITE" id="PS50082">
    <property type="entry name" value="WD_REPEATS_2"/>
    <property type="match status" value="7"/>
</dbReference>
<dbReference type="PANTHER" id="PTHR14604:SF4">
    <property type="entry name" value="F-BOX DOMAIN-CONTAINING PROTEIN"/>
    <property type="match status" value="1"/>
</dbReference>
<dbReference type="SMART" id="SM00320">
    <property type="entry name" value="WD40"/>
    <property type="match status" value="10"/>
</dbReference>
<dbReference type="Pfam" id="PF00400">
    <property type="entry name" value="WD40"/>
    <property type="match status" value="9"/>
</dbReference>
<feature type="repeat" description="WD" evidence="3">
    <location>
        <begin position="709"/>
        <end position="750"/>
    </location>
</feature>
<gene>
    <name evidence="5" type="ORF">BGZ95_005497</name>
</gene>
<dbReference type="InterPro" id="IPR015943">
    <property type="entry name" value="WD40/YVTN_repeat-like_dom_sf"/>
</dbReference>
<keyword evidence="1 3" id="KW-0853">WD repeat</keyword>
<reference evidence="5" key="1">
    <citation type="journal article" date="2020" name="Fungal Divers.">
        <title>Resolving the Mortierellaceae phylogeny through synthesis of multi-gene phylogenetics and phylogenomics.</title>
        <authorList>
            <person name="Vandepol N."/>
            <person name="Liber J."/>
            <person name="Desiro A."/>
            <person name="Na H."/>
            <person name="Kennedy M."/>
            <person name="Barry K."/>
            <person name="Grigoriev I.V."/>
            <person name="Miller A.N."/>
            <person name="O'Donnell K."/>
            <person name="Stajich J.E."/>
            <person name="Bonito G."/>
        </authorList>
    </citation>
    <scope>NUCLEOTIDE SEQUENCE</scope>
    <source>
        <strain evidence="5">NRRL 28262</strain>
    </source>
</reference>
<dbReference type="Pfam" id="PF05729">
    <property type="entry name" value="NACHT"/>
    <property type="match status" value="1"/>
</dbReference>
<dbReference type="PROSITE" id="PS50294">
    <property type="entry name" value="WD_REPEATS_REGION"/>
    <property type="match status" value="7"/>
</dbReference>
<evidence type="ECO:0000259" key="4">
    <source>
        <dbReference type="Pfam" id="PF05729"/>
    </source>
</evidence>
<dbReference type="InterPro" id="IPR020472">
    <property type="entry name" value="WD40_PAC1"/>
</dbReference>
<dbReference type="Gene3D" id="2.130.10.10">
    <property type="entry name" value="YVTN repeat-like/Quinoprotein amine dehydrogenase"/>
    <property type="match status" value="4"/>
</dbReference>
<accession>A0AAD4D2D0</accession>
<dbReference type="EMBL" id="JAAAIL010002545">
    <property type="protein sequence ID" value="KAG0256432.1"/>
    <property type="molecule type" value="Genomic_DNA"/>
</dbReference>
<organism evidence="5 6">
    <name type="scientific">Linnemannia exigua</name>
    <dbReference type="NCBI Taxonomy" id="604196"/>
    <lineage>
        <taxon>Eukaryota</taxon>
        <taxon>Fungi</taxon>
        <taxon>Fungi incertae sedis</taxon>
        <taxon>Mucoromycota</taxon>
        <taxon>Mortierellomycotina</taxon>
        <taxon>Mortierellomycetes</taxon>
        <taxon>Mortierellales</taxon>
        <taxon>Mortierellaceae</taxon>
        <taxon>Linnemannia</taxon>
    </lineage>
</organism>
<dbReference type="InterPro" id="IPR036322">
    <property type="entry name" value="WD40_repeat_dom_sf"/>
</dbReference>
<dbReference type="CDD" id="cd00200">
    <property type="entry name" value="WD40"/>
    <property type="match status" value="1"/>
</dbReference>
<dbReference type="Gene3D" id="3.40.50.300">
    <property type="entry name" value="P-loop containing nucleotide triphosphate hydrolases"/>
    <property type="match status" value="1"/>
</dbReference>
<dbReference type="InterPro" id="IPR001680">
    <property type="entry name" value="WD40_rpt"/>
</dbReference>
<feature type="repeat" description="WD" evidence="3">
    <location>
        <begin position="860"/>
        <end position="901"/>
    </location>
</feature>
<proteinExistence type="predicted"/>
<protein>
    <recommendedName>
        <fullName evidence="4">NACHT domain-containing protein</fullName>
    </recommendedName>
</protein>
<evidence type="ECO:0000256" key="1">
    <source>
        <dbReference type="ARBA" id="ARBA00022574"/>
    </source>
</evidence>
<feature type="repeat" description="WD" evidence="3">
    <location>
        <begin position="625"/>
        <end position="666"/>
    </location>
</feature>
<dbReference type="SUPFAM" id="SSF50978">
    <property type="entry name" value="WD40 repeat-like"/>
    <property type="match status" value="2"/>
</dbReference>
<dbReference type="InterPro" id="IPR019775">
    <property type="entry name" value="WD40_repeat_CS"/>
</dbReference>
<keyword evidence="2" id="KW-0677">Repeat</keyword>
<dbReference type="PROSITE" id="PS00678">
    <property type="entry name" value="WD_REPEATS_1"/>
    <property type="match status" value="1"/>
</dbReference>
<comment type="caution">
    <text evidence="5">The sequence shown here is derived from an EMBL/GenBank/DDBJ whole genome shotgun (WGS) entry which is preliminary data.</text>
</comment>
<dbReference type="PANTHER" id="PTHR14604">
    <property type="entry name" value="WD40 REPEAT PF20"/>
    <property type="match status" value="1"/>
</dbReference>
<evidence type="ECO:0000313" key="5">
    <source>
        <dbReference type="EMBL" id="KAG0256432.1"/>
    </source>
</evidence>
<dbReference type="InterPro" id="IPR050995">
    <property type="entry name" value="WD-F-box_domain-protein"/>
</dbReference>
<name>A0AAD4D2D0_9FUNG</name>
<dbReference type="AlphaFoldDB" id="A0AAD4D2D0"/>
<evidence type="ECO:0000256" key="2">
    <source>
        <dbReference type="ARBA" id="ARBA00022737"/>
    </source>
</evidence>
<dbReference type="PRINTS" id="PR00320">
    <property type="entry name" value="GPROTEINBRPT"/>
</dbReference>
<dbReference type="Proteomes" id="UP001194580">
    <property type="component" value="Unassembled WGS sequence"/>
</dbReference>
<feature type="repeat" description="WD" evidence="3">
    <location>
        <begin position="751"/>
        <end position="792"/>
    </location>
</feature>
<evidence type="ECO:0000313" key="6">
    <source>
        <dbReference type="Proteomes" id="UP001194580"/>
    </source>
</evidence>
<dbReference type="Gene3D" id="2.160.20.80">
    <property type="entry name" value="E3 ubiquitin-protein ligase SopA"/>
    <property type="match status" value="1"/>
</dbReference>
<feature type="repeat" description="WD" evidence="3">
    <location>
        <begin position="667"/>
        <end position="708"/>
    </location>
</feature>